<keyword evidence="12" id="KW-0732">Signal</keyword>
<evidence type="ECO:0000256" key="10">
    <source>
        <dbReference type="ARBA" id="ARBA00038466"/>
    </source>
</evidence>
<dbReference type="EC" id="2.4.1.-" evidence="11"/>
<evidence type="ECO:0000256" key="7">
    <source>
        <dbReference type="ARBA" id="ARBA00022824"/>
    </source>
</evidence>
<dbReference type="OrthoDB" id="10066429at2759"/>
<dbReference type="GO" id="GO:0005789">
    <property type="term" value="C:endoplasmic reticulum membrane"/>
    <property type="evidence" value="ECO:0007669"/>
    <property type="project" value="UniProtKB-SubCell"/>
</dbReference>
<keyword evidence="8 11" id="KW-1133">Transmembrane helix</keyword>
<dbReference type="Proteomes" id="UP000515163">
    <property type="component" value="Unplaced"/>
</dbReference>
<dbReference type="InParanoid" id="A0A6P8IBH5"/>
<comment type="subcellular location">
    <subcellularLocation>
        <location evidence="1 11">Endoplasmic reticulum membrane</location>
        <topology evidence="1 11">Multi-pass membrane protein</topology>
    </subcellularLocation>
</comment>
<feature type="transmembrane region" description="Helical" evidence="11">
    <location>
        <begin position="200"/>
        <end position="218"/>
    </location>
</feature>
<gene>
    <name evidence="14" type="primary">LOC116300033</name>
</gene>
<comment type="similarity">
    <text evidence="10">Belongs to the glycosyltransferase 22 family. PIGZ subfamily.</text>
</comment>
<keyword evidence="5" id="KW-0808">Transferase</keyword>
<feature type="transmembrane region" description="Helical" evidence="11">
    <location>
        <begin position="230"/>
        <end position="251"/>
    </location>
</feature>
<dbReference type="FunCoup" id="A0A6P8IBH5">
    <property type="interactions" value="390"/>
</dbReference>
<proteinExistence type="inferred from homology"/>
<feature type="transmembrane region" description="Helical" evidence="11">
    <location>
        <begin position="123"/>
        <end position="142"/>
    </location>
</feature>
<dbReference type="RefSeq" id="XP_031564651.1">
    <property type="nucleotide sequence ID" value="XM_031708791.1"/>
</dbReference>
<dbReference type="InterPro" id="IPR005599">
    <property type="entry name" value="GPI_mannosylTrfase"/>
</dbReference>
<feature type="signal peptide" evidence="12">
    <location>
        <begin position="1"/>
        <end position="22"/>
    </location>
</feature>
<dbReference type="AlphaFoldDB" id="A0A6P8IBH5"/>
<evidence type="ECO:0000256" key="4">
    <source>
        <dbReference type="ARBA" id="ARBA00022676"/>
    </source>
</evidence>
<protein>
    <recommendedName>
        <fullName evidence="11">Mannosyltransferase</fullName>
        <ecNumber evidence="11">2.4.1.-</ecNumber>
    </recommendedName>
</protein>
<keyword evidence="6 11" id="KW-0812">Transmembrane</keyword>
<dbReference type="KEGG" id="aten:116300033"/>
<feature type="transmembrane region" description="Helical" evidence="11">
    <location>
        <begin position="357"/>
        <end position="377"/>
    </location>
</feature>
<feature type="transmembrane region" description="Helical" evidence="11">
    <location>
        <begin position="89"/>
        <end position="111"/>
    </location>
</feature>
<feature type="transmembrane region" description="Helical" evidence="11">
    <location>
        <begin position="301"/>
        <end position="319"/>
    </location>
</feature>
<comment type="pathway">
    <text evidence="2">Glycolipid biosynthesis; glycosylphosphatidylinositol-anchor biosynthesis.</text>
</comment>
<dbReference type="PANTHER" id="PTHR22760:SF3">
    <property type="entry name" value="GPI MANNOSYLTRANSFERASE 4"/>
    <property type="match status" value="1"/>
</dbReference>
<feature type="transmembrane region" description="Helical" evidence="11">
    <location>
        <begin position="383"/>
        <end position="400"/>
    </location>
</feature>
<feature type="transmembrane region" description="Helical" evidence="11">
    <location>
        <begin position="58"/>
        <end position="77"/>
    </location>
</feature>
<reference evidence="14" key="1">
    <citation type="submission" date="2025-08" db="UniProtKB">
        <authorList>
            <consortium name="RefSeq"/>
        </authorList>
    </citation>
    <scope>IDENTIFICATION</scope>
    <source>
        <tissue evidence="14">Tentacle</tissue>
    </source>
</reference>
<evidence type="ECO:0000256" key="12">
    <source>
        <dbReference type="SAM" id="SignalP"/>
    </source>
</evidence>
<evidence type="ECO:0000256" key="2">
    <source>
        <dbReference type="ARBA" id="ARBA00004687"/>
    </source>
</evidence>
<name>A0A6P8IBH5_ACTTE</name>
<dbReference type="GeneID" id="116300033"/>
<evidence type="ECO:0000256" key="1">
    <source>
        <dbReference type="ARBA" id="ARBA00004477"/>
    </source>
</evidence>
<keyword evidence="13" id="KW-1185">Reference proteome</keyword>
<organism evidence="13 14">
    <name type="scientific">Actinia tenebrosa</name>
    <name type="common">Australian red waratah sea anemone</name>
    <dbReference type="NCBI Taxonomy" id="6105"/>
    <lineage>
        <taxon>Eukaryota</taxon>
        <taxon>Metazoa</taxon>
        <taxon>Cnidaria</taxon>
        <taxon>Anthozoa</taxon>
        <taxon>Hexacorallia</taxon>
        <taxon>Actiniaria</taxon>
        <taxon>Actiniidae</taxon>
        <taxon>Actinia</taxon>
    </lineage>
</organism>
<dbReference type="Pfam" id="PF03901">
    <property type="entry name" value="Glyco_transf_22"/>
    <property type="match status" value="1"/>
</dbReference>
<evidence type="ECO:0000256" key="11">
    <source>
        <dbReference type="RuleBase" id="RU363075"/>
    </source>
</evidence>
<feature type="chain" id="PRO_5028335384" description="Mannosyltransferase" evidence="12">
    <location>
        <begin position="23"/>
        <end position="629"/>
    </location>
</feature>
<evidence type="ECO:0000256" key="3">
    <source>
        <dbReference type="ARBA" id="ARBA00022502"/>
    </source>
</evidence>
<evidence type="ECO:0000256" key="9">
    <source>
        <dbReference type="ARBA" id="ARBA00023136"/>
    </source>
</evidence>
<keyword evidence="4 11" id="KW-0328">Glycosyltransferase</keyword>
<evidence type="ECO:0000256" key="6">
    <source>
        <dbReference type="ARBA" id="ARBA00022692"/>
    </source>
</evidence>
<keyword evidence="7 11" id="KW-0256">Endoplasmic reticulum</keyword>
<accession>A0A6P8IBH5</accession>
<dbReference type="GO" id="GO:0000026">
    <property type="term" value="F:alpha-1,2-mannosyltransferase activity"/>
    <property type="evidence" value="ECO:0007669"/>
    <property type="project" value="TreeGrafter"/>
</dbReference>
<dbReference type="GO" id="GO:0006506">
    <property type="term" value="P:GPI anchor biosynthetic process"/>
    <property type="evidence" value="ECO:0007669"/>
    <property type="project" value="UniProtKB-KW"/>
</dbReference>
<feature type="transmembrane region" description="Helical" evidence="11">
    <location>
        <begin position="149"/>
        <end position="168"/>
    </location>
</feature>
<evidence type="ECO:0000313" key="14">
    <source>
        <dbReference type="RefSeq" id="XP_031564651.1"/>
    </source>
</evidence>
<keyword evidence="9 11" id="KW-0472">Membrane</keyword>
<evidence type="ECO:0000313" key="13">
    <source>
        <dbReference type="Proteomes" id="UP000515163"/>
    </source>
</evidence>
<keyword evidence="3" id="KW-0337">GPI-anchor biosynthesis</keyword>
<sequence>MADKVLFWLALLFIRFLWVISPQSGYIHPDEYFQSPEITAGDVFGFQTLRTWEFNETFPIRSILFPHLTTGIPFIILKKLHSAYNGSPWILNTWSLALLPRVVYCSISLLIDLSAYKISQSININPAPVLFAIGTSYVTLVFHTRPFSNSLESVLFSLLLWLLTSHIFSSKNASHQTWGSTIRNFGIGILVTAGVWNRPTFLAFAVFPGLSWAYSFYTDSDTMKTFITQLIRPTFTVAVGAVITALLFISVDSIYYGYFSTNEGQLAVTPLNFIKYNLDTSKIKEHGLHPRFTHFLVNMPLLYGILALLFFLFLVVLIFKRDYLGCLWEFFVISAEDVQELTNNKIKQKKPLHQKIMTLKVMMLSVVVPVTLLSIIPHQEPRFLTPILLPLAILFGHLISGTKHLSFVKTSWLMWNILGCIVFGILHQGGMYSSLGYLQKHLAALDTNSSELTSVHLVFSNTYMPPRYLLAWPRCVPGSKYCQSFDKHLYVHDLGGKSNDELVKWLDQLVESEKKKMGKYTFEVFVICPSTLHFHHPLFPKEAQFFPHLSMENPPDFGTLLHFINSRASCKMKPGNRYADDEHYCTKMNQESIVTSLLKWTSFEFSLNLYKCKTINSYHSYNIKRSIKM</sequence>
<evidence type="ECO:0000256" key="5">
    <source>
        <dbReference type="ARBA" id="ARBA00022679"/>
    </source>
</evidence>
<evidence type="ECO:0000256" key="8">
    <source>
        <dbReference type="ARBA" id="ARBA00022989"/>
    </source>
</evidence>
<feature type="transmembrane region" description="Helical" evidence="11">
    <location>
        <begin position="412"/>
        <end position="432"/>
    </location>
</feature>
<dbReference type="PANTHER" id="PTHR22760">
    <property type="entry name" value="GLYCOSYLTRANSFERASE"/>
    <property type="match status" value="1"/>
</dbReference>